<dbReference type="SUPFAM" id="SSF46938">
    <property type="entry name" value="CRAL/TRIO N-terminal domain"/>
    <property type="match status" value="1"/>
</dbReference>
<sequence>MSAVEEKTVTPAPAAPAPGVEPTADATAVAAAPAAEATKEETPKVEASKEEAPKAGAVKEEATKEEAPKTEAAKEEAKEETKKEEAKEEVKEEAPKKPETALSKLTARLPEILKKAEHTEMWGIELKDIETSVPAKIVLQKFLRAKGGDVDVAAKQLEDALKWRKELKPTELVERAFDADTFEGLGYATVHKNAAGLETVITWNIYGAVKSFKKTFGDVDEFIRWRTALMELGVQKLRIDAATEPISDDPSVADPYKMIQVHDYLSVSFLRMDPHVKAASKKTIDSFATAYPELLEHKYFVNVPTIMGWMYAAMKLFLAPATLKKFHPMSSGTTLAAELPQIKSSLPKEYGGEGPSVKEGEAIKLVKKEPEPAKKEESKEEKKEETKEEKKEEAKEEAKKEETKKEETKEESKKEETKEEVKEEIKGEETKKEETKAEESKKEEAKEEPTKDAAE</sequence>
<feature type="compositionally biased region" description="Basic and acidic residues" evidence="17">
    <location>
        <begin position="356"/>
        <end position="455"/>
    </location>
</feature>
<evidence type="ECO:0000256" key="12">
    <source>
        <dbReference type="ARBA" id="ARBA00023055"/>
    </source>
</evidence>
<evidence type="ECO:0000256" key="9">
    <source>
        <dbReference type="ARBA" id="ARBA00022824"/>
    </source>
</evidence>
<comment type="similarity">
    <text evidence="3 16">Belongs to the SFH5 family.</text>
</comment>
<keyword evidence="5 16" id="KW-0813">Transport</keyword>
<evidence type="ECO:0000256" key="11">
    <source>
        <dbReference type="ARBA" id="ARBA00023004"/>
    </source>
</evidence>
<comment type="caution">
    <text evidence="19">The sequence shown here is derived from an EMBL/GenBank/DDBJ whole genome shotgun (WGS) entry which is preliminary data.</text>
</comment>
<organism evidence="19 20">
    <name type="scientific">Bionectria ochroleuca</name>
    <name type="common">Gliocladium roseum</name>
    <dbReference type="NCBI Taxonomy" id="29856"/>
    <lineage>
        <taxon>Eukaryota</taxon>
        <taxon>Fungi</taxon>
        <taxon>Dikarya</taxon>
        <taxon>Ascomycota</taxon>
        <taxon>Pezizomycotina</taxon>
        <taxon>Sordariomycetes</taxon>
        <taxon>Hypocreomycetidae</taxon>
        <taxon>Hypocreales</taxon>
        <taxon>Bionectriaceae</taxon>
        <taxon>Clonostachys</taxon>
    </lineage>
</organism>
<comment type="catalytic activity">
    <reaction evidence="14">
        <text>a 1,2-diacyl-sn-glycero-3-phospho-(1D-myo-inositol)(in) = a 1,2-diacyl-sn-glycero-3-phospho-(1D-myo-inositol)(out)</text>
        <dbReference type="Rhea" id="RHEA:38691"/>
        <dbReference type="ChEBI" id="CHEBI:57880"/>
    </reaction>
    <physiologicalReaction direction="left-to-right" evidence="14">
        <dbReference type="Rhea" id="RHEA:38692"/>
    </physiologicalReaction>
</comment>
<feature type="region of interest" description="Disordered" evidence="17">
    <location>
        <begin position="346"/>
        <end position="455"/>
    </location>
</feature>
<evidence type="ECO:0000256" key="13">
    <source>
        <dbReference type="ARBA" id="ARBA00023136"/>
    </source>
</evidence>
<keyword evidence="9 16" id="KW-0256">Endoplasmic reticulum</keyword>
<evidence type="ECO:0000256" key="3">
    <source>
        <dbReference type="ARBA" id="ARBA00006667"/>
    </source>
</evidence>
<evidence type="ECO:0000256" key="10">
    <source>
        <dbReference type="ARBA" id="ARBA00022848"/>
    </source>
</evidence>
<evidence type="ECO:0000256" key="6">
    <source>
        <dbReference type="ARBA" id="ARBA00022490"/>
    </source>
</evidence>
<dbReference type="PANTHER" id="PTHR47669">
    <property type="entry name" value="PHOSPHATIDYLINOSITOL TRANSFER PROTEIN SFH5"/>
    <property type="match status" value="1"/>
</dbReference>
<keyword evidence="13 16" id="KW-0472">Membrane</keyword>
<evidence type="ECO:0000256" key="15">
    <source>
        <dbReference type="ARBA" id="ARBA00024180"/>
    </source>
</evidence>
<evidence type="ECO:0000256" key="2">
    <source>
        <dbReference type="ARBA" id="ARBA00004406"/>
    </source>
</evidence>
<keyword evidence="11" id="KW-0408">Iron</keyword>
<comment type="function">
    <text evidence="15">Non-classical phosphatidylinositol (PtdIns) transfer protein (PITP), which exhibits PtdIns-binding/transfer activity in the absence of detectable PtdCho-binding/transfer activity. Regulates PtdIns(4,5)P2 homeostasis at the plasma membrane. Heme-binding protein that may play a role in organic oxidant-induced stress responses.</text>
</comment>
<dbReference type="SMART" id="SM00516">
    <property type="entry name" value="SEC14"/>
    <property type="match status" value="1"/>
</dbReference>
<evidence type="ECO:0000313" key="20">
    <source>
        <dbReference type="Proteomes" id="UP000766486"/>
    </source>
</evidence>
<dbReference type="Proteomes" id="UP000766486">
    <property type="component" value="Unassembled WGS sequence"/>
</dbReference>
<dbReference type="InterPro" id="IPR001251">
    <property type="entry name" value="CRAL-TRIO_dom"/>
</dbReference>
<dbReference type="SUPFAM" id="SSF52087">
    <property type="entry name" value="CRAL/TRIO domain"/>
    <property type="match status" value="1"/>
</dbReference>
<dbReference type="InterPro" id="IPR036273">
    <property type="entry name" value="CRAL/TRIO_N_dom_sf"/>
</dbReference>
<dbReference type="CDD" id="cd00170">
    <property type="entry name" value="SEC14"/>
    <property type="match status" value="1"/>
</dbReference>
<keyword evidence="8" id="KW-0479">Metal-binding</keyword>
<evidence type="ECO:0000256" key="5">
    <source>
        <dbReference type="ARBA" id="ARBA00022448"/>
    </source>
</evidence>
<evidence type="ECO:0000256" key="1">
    <source>
        <dbReference type="ARBA" id="ARBA00001970"/>
    </source>
</evidence>
<dbReference type="EMBL" id="CABFNS010000149">
    <property type="protein sequence ID" value="VUC20468.1"/>
    <property type="molecule type" value="Genomic_DNA"/>
</dbReference>
<reference evidence="19 20" key="1">
    <citation type="submission" date="2019-06" db="EMBL/GenBank/DDBJ databases">
        <authorList>
            <person name="Broberg M."/>
        </authorList>
    </citation>
    <scope>NUCLEOTIDE SEQUENCE [LARGE SCALE GENOMIC DNA]</scope>
</reference>
<dbReference type="InterPro" id="IPR011074">
    <property type="entry name" value="CRAL/TRIO_N_dom"/>
</dbReference>
<evidence type="ECO:0000313" key="19">
    <source>
        <dbReference type="EMBL" id="VUC20468.1"/>
    </source>
</evidence>
<evidence type="ECO:0000256" key="17">
    <source>
        <dbReference type="SAM" id="MobiDB-lite"/>
    </source>
</evidence>
<evidence type="ECO:0000256" key="8">
    <source>
        <dbReference type="ARBA" id="ARBA00022723"/>
    </source>
</evidence>
<dbReference type="Pfam" id="PF03765">
    <property type="entry name" value="CRAL_TRIO_N"/>
    <property type="match status" value="1"/>
</dbReference>
<keyword evidence="12 16" id="KW-0445">Lipid transport</keyword>
<feature type="compositionally biased region" description="Low complexity" evidence="17">
    <location>
        <begin position="17"/>
        <end position="36"/>
    </location>
</feature>
<dbReference type="Pfam" id="PF00650">
    <property type="entry name" value="CRAL_TRIO"/>
    <property type="match status" value="1"/>
</dbReference>
<name>A0ABY6TPS1_BIOOC</name>
<dbReference type="Gene3D" id="3.40.525.10">
    <property type="entry name" value="CRAL-TRIO lipid binding domain"/>
    <property type="match status" value="1"/>
</dbReference>
<dbReference type="InterPro" id="IPR042938">
    <property type="entry name" value="Sfh5"/>
</dbReference>
<protein>
    <recommendedName>
        <fullName evidence="4 16">Phosphatidylinositol transfer protein SFH5</fullName>
        <shortName evidence="16">PITP SFH5</shortName>
    </recommendedName>
</protein>
<gene>
    <name evidence="19" type="ORF">CLO192961_LOCUS22783</name>
</gene>
<proteinExistence type="inferred from homology"/>
<comment type="subcellular location">
    <subcellularLocation>
        <location evidence="16">Cytoplasm</location>
    </subcellularLocation>
    <subcellularLocation>
        <location evidence="2 16">Endoplasmic reticulum membrane</location>
        <topology evidence="2 16">Peripheral membrane protein</topology>
    </subcellularLocation>
    <subcellularLocation>
        <location evidence="16">Microsome membrane</location>
        <topology evidence="16">Peripheral membrane protein</topology>
    </subcellularLocation>
</comment>
<keyword evidence="20" id="KW-1185">Reference proteome</keyword>
<dbReference type="InterPro" id="IPR036865">
    <property type="entry name" value="CRAL-TRIO_dom_sf"/>
</dbReference>
<accession>A0ABY6TPS1</accession>
<keyword evidence="6 16" id="KW-0963">Cytoplasm</keyword>
<evidence type="ECO:0000256" key="16">
    <source>
        <dbReference type="RuleBase" id="RU367059"/>
    </source>
</evidence>
<keyword evidence="10 16" id="KW-0492">Microsome</keyword>
<feature type="compositionally biased region" description="Basic and acidic residues" evidence="17">
    <location>
        <begin position="37"/>
        <end position="99"/>
    </location>
</feature>
<comment type="cofactor">
    <cofactor evidence="1">
        <name>heme b</name>
        <dbReference type="ChEBI" id="CHEBI:60344"/>
    </cofactor>
</comment>
<evidence type="ECO:0000259" key="18">
    <source>
        <dbReference type="PROSITE" id="PS50191"/>
    </source>
</evidence>
<keyword evidence="7" id="KW-0349">Heme</keyword>
<feature type="region of interest" description="Disordered" evidence="17">
    <location>
        <begin position="1"/>
        <end position="103"/>
    </location>
</feature>
<evidence type="ECO:0000256" key="4">
    <source>
        <dbReference type="ARBA" id="ARBA00018320"/>
    </source>
</evidence>
<feature type="domain" description="CRAL-TRIO" evidence="18">
    <location>
        <begin position="220"/>
        <end position="358"/>
    </location>
</feature>
<dbReference type="PANTHER" id="PTHR47669:SF1">
    <property type="entry name" value="PHOSPHATIDYLINOSITOL TRANSFER PROTEIN SFH5"/>
    <property type="match status" value="1"/>
</dbReference>
<evidence type="ECO:0000256" key="7">
    <source>
        <dbReference type="ARBA" id="ARBA00022617"/>
    </source>
</evidence>
<dbReference type="PROSITE" id="PS50191">
    <property type="entry name" value="CRAL_TRIO"/>
    <property type="match status" value="1"/>
</dbReference>
<evidence type="ECO:0000256" key="14">
    <source>
        <dbReference type="ARBA" id="ARBA00024146"/>
    </source>
</evidence>